<evidence type="ECO:0000256" key="5">
    <source>
        <dbReference type="ARBA" id="ARBA00022833"/>
    </source>
</evidence>
<dbReference type="RefSeq" id="WP_224477906.1">
    <property type="nucleotide sequence ID" value="NZ_JAIUJS010000003.1"/>
</dbReference>
<evidence type="ECO:0000259" key="8">
    <source>
        <dbReference type="PROSITE" id="PS52035"/>
    </source>
</evidence>
<feature type="domain" description="Peptidase M14" evidence="8">
    <location>
        <begin position="9"/>
        <end position="246"/>
    </location>
</feature>
<evidence type="ECO:0000313" key="10">
    <source>
        <dbReference type="Proteomes" id="UP001198402"/>
    </source>
</evidence>
<keyword evidence="10" id="KW-1185">Reference proteome</keyword>
<dbReference type="Pfam" id="PF00246">
    <property type="entry name" value="Peptidase_M14"/>
    <property type="match status" value="1"/>
</dbReference>
<dbReference type="Proteomes" id="UP001198402">
    <property type="component" value="Unassembled WGS sequence"/>
</dbReference>
<evidence type="ECO:0000256" key="6">
    <source>
        <dbReference type="ARBA" id="ARBA00023049"/>
    </source>
</evidence>
<comment type="cofactor">
    <cofactor evidence="1">
        <name>Zn(2+)</name>
        <dbReference type="ChEBI" id="CHEBI:29105"/>
    </cofactor>
</comment>
<dbReference type="CDD" id="cd06239">
    <property type="entry name" value="M14-like"/>
    <property type="match status" value="1"/>
</dbReference>
<dbReference type="EMBL" id="JAIUJS010000003">
    <property type="protein sequence ID" value="MCA0152979.1"/>
    <property type="molecule type" value="Genomic_DNA"/>
</dbReference>
<gene>
    <name evidence="9" type="ORF">LBV24_07115</name>
</gene>
<dbReference type="PANTHER" id="PTHR11705">
    <property type="entry name" value="PROTEASE FAMILY M14 CARBOXYPEPTIDASE A,B"/>
    <property type="match status" value="1"/>
</dbReference>
<dbReference type="InterPro" id="IPR000834">
    <property type="entry name" value="Peptidase_M14"/>
</dbReference>
<evidence type="ECO:0000256" key="7">
    <source>
        <dbReference type="PROSITE-ProRule" id="PRU01379"/>
    </source>
</evidence>
<evidence type="ECO:0000256" key="4">
    <source>
        <dbReference type="ARBA" id="ARBA00022801"/>
    </source>
</evidence>
<comment type="caution">
    <text evidence="7">Lacks conserved residue(s) required for the propagation of feature annotation.</text>
</comment>
<protein>
    <submittedName>
        <fullName evidence="9">M14 family metallopeptidase</fullName>
    </submittedName>
</protein>
<keyword evidence="6" id="KW-0482">Metalloprotease</keyword>
<dbReference type="PANTHER" id="PTHR11705:SF143">
    <property type="entry name" value="SLL0236 PROTEIN"/>
    <property type="match status" value="1"/>
</dbReference>
<keyword evidence="3" id="KW-0645">Protease</keyword>
<evidence type="ECO:0000256" key="2">
    <source>
        <dbReference type="ARBA" id="ARBA00005988"/>
    </source>
</evidence>
<dbReference type="Gene3D" id="3.40.630.10">
    <property type="entry name" value="Zn peptidases"/>
    <property type="match status" value="1"/>
</dbReference>
<keyword evidence="4" id="KW-0378">Hydrolase</keyword>
<comment type="similarity">
    <text evidence="2 7">Belongs to the peptidase M14 family.</text>
</comment>
<dbReference type="SUPFAM" id="SSF53187">
    <property type="entry name" value="Zn-dependent exopeptidases"/>
    <property type="match status" value="1"/>
</dbReference>
<evidence type="ECO:0000256" key="1">
    <source>
        <dbReference type="ARBA" id="ARBA00001947"/>
    </source>
</evidence>
<keyword evidence="5" id="KW-0862">Zinc</keyword>
<dbReference type="PROSITE" id="PS52035">
    <property type="entry name" value="PEPTIDASE_M14"/>
    <property type="match status" value="1"/>
</dbReference>
<dbReference type="SMART" id="SM00631">
    <property type="entry name" value="Zn_pept"/>
    <property type="match status" value="1"/>
</dbReference>
<evidence type="ECO:0000313" key="9">
    <source>
        <dbReference type="EMBL" id="MCA0152979.1"/>
    </source>
</evidence>
<proteinExistence type="inferred from homology"/>
<name>A0ABS7XZ87_9FLAO</name>
<comment type="caution">
    <text evidence="9">The sequence shown here is derived from an EMBL/GenBank/DDBJ whole genome shotgun (WGS) entry which is preliminary data.</text>
</comment>
<organism evidence="9 10">
    <name type="scientific">Winogradskyella vincentii</name>
    <dbReference type="NCBI Taxonomy" id="2877122"/>
    <lineage>
        <taxon>Bacteria</taxon>
        <taxon>Pseudomonadati</taxon>
        <taxon>Bacteroidota</taxon>
        <taxon>Flavobacteriia</taxon>
        <taxon>Flavobacteriales</taxon>
        <taxon>Flavobacteriaceae</taxon>
        <taxon>Winogradskyella</taxon>
    </lineage>
</organism>
<sequence>MNIKRILRDYSNIKEPLLFGRYITNKDIEKCFKKLRKIKVEVIGNSVENRPIYGMKVGHGSIKILMWSQMHGNESTTTKALFDCLNLFESKNELSKNILENCTLYIIPILNPDGSQYYTRLNANKVDLNRDAQDLSQPESKVLRSVFNDFRPNYCLNLHGQRTIYGVGDTGKSASMSFLSPSQDEKRSITVNREKAMSIISSINEALQDLIPESIARYDDGFNLNCVGDTFQSLGIPTVLYEAGHINNDYNREEIRESVFISLLMGLSVIANGINTSNAKDYFKIPENTKSFYDIIIRNAKIIPEDEMIVDIAIQYEEVLNNEKLIFKPKIEVISNLDKYFGHKEYDAEGEIIKSVDKIPLEVAREIDFVLINNDKIALKP</sequence>
<reference evidence="10" key="1">
    <citation type="submission" date="2023-07" db="EMBL/GenBank/DDBJ databases">
        <authorList>
            <person name="Yue Y."/>
        </authorList>
    </citation>
    <scope>NUCLEOTIDE SEQUENCE [LARGE SCALE GENOMIC DNA]</scope>
    <source>
        <strain evidence="10">2Y89</strain>
    </source>
</reference>
<accession>A0ABS7XZ87</accession>
<evidence type="ECO:0000256" key="3">
    <source>
        <dbReference type="ARBA" id="ARBA00022670"/>
    </source>
</evidence>